<evidence type="ECO:0000313" key="4">
    <source>
        <dbReference type="Proteomes" id="UP001589575"/>
    </source>
</evidence>
<dbReference type="PANTHER" id="PTHR43023">
    <property type="entry name" value="PROTEIN TRIGALACTOSYLDIACYLGLYCEROL 3, CHLOROPLASTIC"/>
    <property type="match status" value="1"/>
</dbReference>
<name>A0ABV5G8B2_9MICC</name>
<evidence type="ECO:0000313" key="3">
    <source>
        <dbReference type="EMBL" id="MFB9075172.1"/>
    </source>
</evidence>
<proteinExistence type="predicted"/>
<dbReference type="InterPro" id="IPR003439">
    <property type="entry name" value="ABC_transporter-like_ATP-bd"/>
</dbReference>
<dbReference type="SUPFAM" id="SSF52540">
    <property type="entry name" value="P-loop containing nucleoside triphosphate hydrolases"/>
    <property type="match status" value="1"/>
</dbReference>
<dbReference type="InterPro" id="IPR027417">
    <property type="entry name" value="P-loop_NTPase"/>
</dbReference>
<organism evidence="3 4">
    <name type="scientific">Citricoccus parietis</name>
    <dbReference type="NCBI Taxonomy" id="592307"/>
    <lineage>
        <taxon>Bacteria</taxon>
        <taxon>Bacillati</taxon>
        <taxon>Actinomycetota</taxon>
        <taxon>Actinomycetes</taxon>
        <taxon>Micrococcales</taxon>
        <taxon>Micrococcaceae</taxon>
        <taxon>Citricoccus</taxon>
    </lineage>
</organism>
<evidence type="ECO:0000256" key="1">
    <source>
        <dbReference type="ARBA" id="ARBA00022448"/>
    </source>
</evidence>
<keyword evidence="1" id="KW-0813">Transport</keyword>
<keyword evidence="4" id="KW-1185">Reference proteome</keyword>
<dbReference type="Proteomes" id="UP001589575">
    <property type="component" value="Unassembled WGS sequence"/>
</dbReference>
<accession>A0ABV5G8B2</accession>
<protein>
    <submittedName>
        <fullName evidence="3">ATP-binding cassette domain-containing protein</fullName>
    </submittedName>
</protein>
<gene>
    <name evidence="3" type="ORF">ACFFX0_29950</name>
</gene>
<dbReference type="Pfam" id="PF00005">
    <property type="entry name" value="ABC_tran"/>
    <property type="match status" value="1"/>
</dbReference>
<keyword evidence="3" id="KW-0067">ATP-binding</keyword>
<feature type="domain" description="ABC transporter" evidence="2">
    <location>
        <begin position="15"/>
        <end position="65"/>
    </location>
</feature>
<dbReference type="EMBL" id="JBHMFI010000019">
    <property type="protein sequence ID" value="MFB9075172.1"/>
    <property type="molecule type" value="Genomic_DNA"/>
</dbReference>
<dbReference type="GO" id="GO:0005524">
    <property type="term" value="F:ATP binding"/>
    <property type="evidence" value="ECO:0007669"/>
    <property type="project" value="UniProtKB-KW"/>
</dbReference>
<comment type="caution">
    <text evidence="3">The sequence shown here is derived from an EMBL/GenBank/DDBJ whole genome shotgun (WGS) entry which is preliminary data.</text>
</comment>
<evidence type="ECO:0000259" key="2">
    <source>
        <dbReference type="Pfam" id="PF00005"/>
    </source>
</evidence>
<dbReference type="PANTHER" id="PTHR43023:SF6">
    <property type="entry name" value="INTERMEMBRANE PHOSPHOLIPID TRANSPORT SYSTEM ATP-BINDING PROTEIN MLAF"/>
    <property type="match status" value="1"/>
</dbReference>
<reference evidence="3 4" key="1">
    <citation type="submission" date="2024-09" db="EMBL/GenBank/DDBJ databases">
        <authorList>
            <person name="Sun Q."/>
            <person name="Mori K."/>
        </authorList>
    </citation>
    <scope>NUCLEOTIDE SEQUENCE [LARGE SCALE GENOMIC DNA]</scope>
    <source>
        <strain evidence="3 4">CCM 7609</strain>
    </source>
</reference>
<dbReference type="Gene3D" id="3.40.50.300">
    <property type="entry name" value="P-loop containing nucleotide triphosphate hydrolases"/>
    <property type="match status" value="1"/>
</dbReference>
<keyword evidence="3" id="KW-0547">Nucleotide-binding</keyword>
<sequence>MVEALNKSFGTNHVLRNFSMTVQQGENLVILGKSGSGKSVLIKCIINLIEPDSGKIIVLGQDTSELDQDEMVY</sequence>